<dbReference type="PROSITE" id="PS51257">
    <property type="entry name" value="PROKAR_LIPOPROTEIN"/>
    <property type="match status" value="1"/>
</dbReference>
<dbReference type="Gene3D" id="3.40.190.10">
    <property type="entry name" value="Periplasmic binding protein-like II"/>
    <property type="match status" value="2"/>
</dbReference>
<feature type="signal peptide" evidence="1">
    <location>
        <begin position="1"/>
        <end position="24"/>
    </location>
</feature>
<evidence type="ECO:0000313" key="3">
    <source>
        <dbReference type="Proteomes" id="UP001595462"/>
    </source>
</evidence>
<reference evidence="3" key="1">
    <citation type="journal article" date="2019" name="Int. J. Syst. Evol. Microbiol.">
        <title>The Global Catalogue of Microorganisms (GCM) 10K type strain sequencing project: providing services to taxonomists for standard genome sequencing and annotation.</title>
        <authorList>
            <consortium name="The Broad Institute Genomics Platform"/>
            <consortium name="The Broad Institute Genome Sequencing Center for Infectious Disease"/>
            <person name="Wu L."/>
            <person name="Ma J."/>
        </authorList>
    </citation>
    <scope>NUCLEOTIDE SEQUENCE [LARGE SCALE GENOMIC DNA]</scope>
    <source>
        <strain evidence="3">KCTC 52640</strain>
    </source>
</reference>
<organism evidence="2 3">
    <name type="scientific">Salinisphaera aquimarina</name>
    <dbReference type="NCBI Taxonomy" id="2094031"/>
    <lineage>
        <taxon>Bacteria</taxon>
        <taxon>Pseudomonadati</taxon>
        <taxon>Pseudomonadota</taxon>
        <taxon>Gammaproteobacteria</taxon>
        <taxon>Salinisphaerales</taxon>
        <taxon>Salinisphaeraceae</taxon>
        <taxon>Salinisphaera</taxon>
    </lineage>
</organism>
<dbReference type="SUPFAM" id="SSF53850">
    <property type="entry name" value="Periplasmic binding protein-like II"/>
    <property type="match status" value="1"/>
</dbReference>
<sequence length="351" mass="37148">MSRISMRFSPPRALVVLFILLVLAACSADSDSGTASAEIGYMPILPDAQLFVNLEDGSLADAGIEPKLVSFQNGPAMVQALLGGQLDIAYFGIGPTMVARGKGADIKVVASNIIEQISFVALGDLAPYFDDGDPATAFARFAADTGRKARVSTFPVGSVPQTVLQYWIRKQLGANPDDVDVIYQGASQVQQSLLTGAVDGAAILEPVVSIVKHRMPDARVVARGEQMFPGQPGAVVAVRAAFIEAHPKVVQKLVAAHARASAQLRAGDDDAIDAVHKYVGGGRLPREIVATAVHNSADSFVADPNRIVDGTRRMHDFQAEIGTLKADLDIDTLFDTHFYDAIDTAQAVAGQ</sequence>
<dbReference type="PANTHER" id="PTHR30024">
    <property type="entry name" value="ALIPHATIC SULFONATES-BINDING PROTEIN-RELATED"/>
    <property type="match status" value="1"/>
</dbReference>
<gene>
    <name evidence="2" type="ORF">ACFOSU_11860</name>
</gene>
<keyword evidence="3" id="KW-1185">Reference proteome</keyword>
<keyword evidence="1" id="KW-0732">Signal</keyword>
<dbReference type="Proteomes" id="UP001595462">
    <property type="component" value="Unassembled WGS sequence"/>
</dbReference>
<name>A0ABV7ESK1_9GAMM</name>
<evidence type="ECO:0000313" key="2">
    <source>
        <dbReference type="EMBL" id="MFC3104582.1"/>
    </source>
</evidence>
<accession>A0ABV7ESK1</accession>
<dbReference type="Pfam" id="PF13379">
    <property type="entry name" value="NMT1_2"/>
    <property type="match status" value="1"/>
</dbReference>
<feature type="chain" id="PRO_5045141368" evidence="1">
    <location>
        <begin position="25"/>
        <end position="351"/>
    </location>
</feature>
<dbReference type="RefSeq" id="WP_380689854.1">
    <property type="nucleotide sequence ID" value="NZ_JBHRSS010000004.1"/>
</dbReference>
<protein>
    <submittedName>
        <fullName evidence="2">ABC transporter substrate-binding protein</fullName>
    </submittedName>
</protein>
<dbReference type="EMBL" id="JBHRSS010000004">
    <property type="protein sequence ID" value="MFC3104582.1"/>
    <property type="molecule type" value="Genomic_DNA"/>
</dbReference>
<evidence type="ECO:0000256" key="1">
    <source>
        <dbReference type="SAM" id="SignalP"/>
    </source>
</evidence>
<comment type="caution">
    <text evidence="2">The sequence shown here is derived from an EMBL/GenBank/DDBJ whole genome shotgun (WGS) entry which is preliminary data.</text>
</comment>
<proteinExistence type="predicted"/>